<dbReference type="PROSITE" id="PS50011">
    <property type="entry name" value="PROTEIN_KINASE_DOM"/>
    <property type="match status" value="1"/>
</dbReference>
<dbReference type="Gene3D" id="3.30.200.20">
    <property type="entry name" value="Phosphorylase Kinase, domain 1"/>
    <property type="match status" value="1"/>
</dbReference>
<keyword evidence="3" id="KW-1185">Reference proteome</keyword>
<feature type="non-terminal residue" evidence="2">
    <location>
        <position position="165"/>
    </location>
</feature>
<dbReference type="SUPFAM" id="SSF56112">
    <property type="entry name" value="Protein kinase-like (PK-like)"/>
    <property type="match status" value="1"/>
</dbReference>
<dbReference type="Proteomes" id="UP001328107">
    <property type="component" value="Unassembled WGS sequence"/>
</dbReference>
<organism evidence="2 3">
    <name type="scientific">Pristionchus mayeri</name>
    <dbReference type="NCBI Taxonomy" id="1317129"/>
    <lineage>
        <taxon>Eukaryota</taxon>
        <taxon>Metazoa</taxon>
        <taxon>Ecdysozoa</taxon>
        <taxon>Nematoda</taxon>
        <taxon>Chromadorea</taxon>
        <taxon>Rhabditida</taxon>
        <taxon>Rhabditina</taxon>
        <taxon>Diplogasteromorpha</taxon>
        <taxon>Diplogasteroidea</taxon>
        <taxon>Neodiplogasteridae</taxon>
        <taxon>Pristionchus</taxon>
    </lineage>
</organism>
<dbReference type="AlphaFoldDB" id="A0AAN5DDR3"/>
<name>A0AAN5DDR3_9BILA</name>
<evidence type="ECO:0000259" key="1">
    <source>
        <dbReference type="PROSITE" id="PS50011"/>
    </source>
</evidence>
<proteinExistence type="predicted"/>
<gene>
    <name evidence="2" type="ORF">PMAYCL1PPCAC_31429</name>
</gene>
<dbReference type="InterPro" id="IPR011009">
    <property type="entry name" value="Kinase-like_dom_sf"/>
</dbReference>
<dbReference type="InterPro" id="IPR000719">
    <property type="entry name" value="Prot_kinase_dom"/>
</dbReference>
<dbReference type="GO" id="GO:0004672">
    <property type="term" value="F:protein kinase activity"/>
    <property type="evidence" value="ECO:0007669"/>
    <property type="project" value="InterPro"/>
</dbReference>
<evidence type="ECO:0000313" key="3">
    <source>
        <dbReference type="Proteomes" id="UP001328107"/>
    </source>
</evidence>
<accession>A0AAN5DDR3</accession>
<feature type="non-terminal residue" evidence="2">
    <location>
        <position position="1"/>
    </location>
</feature>
<dbReference type="EMBL" id="BTRK01000006">
    <property type="protein sequence ID" value="GMR61234.1"/>
    <property type="molecule type" value="Genomic_DNA"/>
</dbReference>
<feature type="domain" description="Protein kinase" evidence="1">
    <location>
        <begin position="1"/>
        <end position="123"/>
    </location>
</feature>
<protein>
    <recommendedName>
        <fullName evidence="1">Protein kinase domain-containing protein</fullName>
    </recommendedName>
</protein>
<evidence type="ECO:0000313" key="2">
    <source>
        <dbReference type="EMBL" id="GMR61234.1"/>
    </source>
</evidence>
<dbReference type="GO" id="GO:0005524">
    <property type="term" value="F:ATP binding"/>
    <property type="evidence" value="ECO:0007669"/>
    <property type="project" value="InterPro"/>
</dbReference>
<sequence length="165" mass="18768">IWSIGAILSEMITGQILFEPILPADEHFKKYPVLKAISICGPVPDVVLREDIDDESGRVALRKRSAVAVRIDFLQHFVQNGRSWLQEEITSTAEHLLSFIDRTLSLDHGERLRVDEALAHPFLADVRVPSKEVVANHSMSDIGDLEVEEWKHKIWEVIKESPVRL</sequence>
<dbReference type="Gene3D" id="1.10.510.10">
    <property type="entry name" value="Transferase(Phosphotransferase) domain 1"/>
    <property type="match status" value="1"/>
</dbReference>
<comment type="caution">
    <text evidence="2">The sequence shown here is derived from an EMBL/GenBank/DDBJ whole genome shotgun (WGS) entry which is preliminary data.</text>
</comment>
<reference evidence="3" key="1">
    <citation type="submission" date="2022-10" db="EMBL/GenBank/DDBJ databases">
        <title>Genome assembly of Pristionchus species.</title>
        <authorList>
            <person name="Yoshida K."/>
            <person name="Sommer R.J."/>
        </authorList>
    </citation>
    <scope>NUCLEOTIDE SEQUENCE [LARGE SCALE GENOMIC DNA]</scope>
    <source>
        <strain evidence="3">RS5460</strain>
    </source>
</reference>